<proteinExistence type="inferred from homology"/>
<dbReference type="SUPFAM" id="SSF55811">
    <property type="entry name" value="Nudix"/>
    <property type="match status" value="1"/>
</dbReference>
<dbReference type="InterPro" id="IPR000059">
    <property type="entry name" value="NUDIX_hydrolase_NudL_CS"/>
</dbReference>
<evidence type="ECO:0000256" key="1">
    <source>
        <dbReference type="ARBA" id="ARBA00001936"/>
    </source>
</evidence>
<dbReference type="Pfam" id="PF00293">
    <property type="entry name" value="NUDIX"/>
    <property type="match status" value="1"/>
</dbReference>
<dbReference type="InterPro" id="IPR045121">
    <property type="entry name" value="CoAse"/>
</dbReference>
<evidence type="ECO:0000313" key="9">
    <source>
        <dbReference type="EMBL" id="KHJ54633.1"/>
    </source>
</evidence>
<evidence type="ECO:0000256" key="7">
    <source>
        <dbReference type="ARBA" id="ARBA00023211"/>
    </source>
</evidence>
<comment type="cofactor">
    <cofactor evidence="1">
        <name>Mn(2+)</name>
        <dbReference type="ChEBI" id="CHEBI:29035"/>
    </cofactor>
</comment>
<organism evidence="9 10">
    <name type="scientific">Aureimonas altamirensis</name>
    <dbReference type="NCBI Taxonomy" id="370622"/>
    <lineage>
        <taxon>Bacteria</taxon>
        <taxon>Pseudomonadati</taxon>
        <taxon>Pseudomonadota</taxon>
        <taxon>Alphaproteobacteria</taxon>
        <taxon>Hyphomicrobiales</taxon>
        <taxon>Aurantimonadaceae</taxon>
        <taxon>Aureimonas</taxon>
    </lineage>
</organism>
<dbReference type="CDD" id="cd03426">
    <property type="entry name" value="NUDIX_CoAse_Nudt7"/>
    <property type="match status" value="1"/>
</dbReference>
<dbReference type="Gene3D" id="3.90.79.10">
    <property type="entry name" value="Nucleoside Triphosphate Pyrophosphohydrolase"/>
    <property type="match status" value="1"/>
</dbReference>
<dbReference type="GO" id="GO:0009132">
    <property type="term" value="P:nucleoside diphosphate metabolic process"/>
    <property type="evidence" value="ECO:0007669"/>
    <property type="project" value="InterPro"/>
</dbReference>
<sequence>MVRGAAQCHPLTADDFRRRVASRGANGDAPSLAGDHVLNPGTEAMVGAAATREAAVLVPVVARAEEASILLTTRSAALRKHSGQIAFPGGAVDPGDGSPEAAALREAEEEIGLTPNFVETLGRLPSYLSSTGYRIVPVLSIVRPGFGLKLNPDEVDDAFEVPLAFLMDAANHRLESREWRGAARTFYTMPFGDRYIWGVTAGILRSLYERYYA</sequence>
<evidence type="ECO:0000256" key="6">
    <source>
        <dbReference type="ARBA" id="ARBA00022842"/>
    </source>
</evidence>
<keyword evidence="4" id="KW-0479">Metal-binding</keyword>
<dbReference type="PANTHER" id="PTHR12992:SF11">
    <property type="entry name" value="MITOCHONDRIAL COENZYME A DIPHOSPHATASE NUDT8"/>
    <property type="match status" value="1"/>
</dbReference>
<evidence type="ECO:0000256" key="4">
    <source>
        <dbReference type="ARBA" id="ARBA00022723"/>
    </source>
</evidence>
<reference evidence="9 10" key="1">
    <citation type="submission" date="2014-09" db="EMBL/GenBank/DDBJ databases">
        <title>Isolation and characterization of Aurantimonas altamirensis ON-56566 from clinical sample following a dog bite.</title>
        <authorList>
            <person name="Eshaghi A."/>
            <person name="Li A."/>
            <person name="Shahinas D."/>
            <person name="Bahn P."/>
            <person name="Kus J.V."/>
            <person name="Patel S.N."/>
        </authorList>
    </citation>
    <scope>NUCLEOTIDE SEQUENCE [LARGE SCALE GENOMIC DNA]</scope>
    <source>
        <strain evidence="9 10">ON-56566</strain>
    </source>
</reference>
<dbReference type="GO" id="GO:0010945">
    <property type="term" value="F:coenzyme A diphosphatase activity"/>
    <property type="evidence" value="ECO:0007669"/>
    <property type="project" value="InterPro"/>
</dbReference>
<dbReference type="InterPro" id="IPR000086">
    <property type="entry name" value="NUDIX_hydrolase_dom"/>
</dbReference>
<dbReference type="GO" id="GO:0000287">
    <property type="term" value="F:magnesium ion binding"/>
    <property type="evidence" value="ECO:0007669"/>
    <property type="project" value="InterPro"/>
</dbReference>
<gene>
    <name evidence="9" type="ORF">LA66_08540</name>
</gene>
<dbReference type="NCBIfam" id="NF007980">
    <property type="entry name" value="PRK10707.1"/>
    <property type="match status" value="1"/>
</dbReference>
<name>A0A0B1Q1L1_9HYPH</name>
<evidence type="ECO:0000256" key="2">
    <source>
        <dbReference type="ARBA" id="ARBA00001946"/>
    </source>
</evidence>
<accession>A0A0B1Q1L1</accession>
<evidence type="ECO:0000313" key="10">
    <source>
        <dbReference type="Proteomes" id="UP000030826"/>
    </source>
</evidence>
<keyword evidence="7" id="KW-0464">Manganese</keyword>
<protein>
    <submittedName>
        <fullName evidence="9">DNA mismatch repair protein MutT</fullName>
    </submittedName>
</protein>
<dbReference type="GO" id="GO:0030145">
    <property type="term" value="F:manganese ion binding"/>
    <property type="evidence" value="ECO:0007669"/>
    <property type="project" value="InterPro"/>
</dbReference>
<comment type="similarity">
    <text evidence="3">Belongs to the Nudix hydrolase family. PCD1 subfamily.</text>
</comment>
<evidence type="ECO:0000259" key="8">
    <source>
        <dbReference type="PROSITE" id="PS51462"/>
    </source>
</evidence>
<dbReference type="AlphaFoldDB" id="A0A0B1Q1L1"/>
<dbReference type="EMBL" id="JRFJ01000002">
    <property type="protein sequence ID" value="KHJ54633.1"/>
    <property type="molecule type" value="Genomic_DNA"/>
</dbReference>
<dbReference type="PROSITE" id="PS51462">
    <property type="entry name" value="NUDIX"/>
    <property type="match status" value="1"/>
</dbReference>
<evidence type="ECO:0000256" key="5">
    <source>
        <dbReference type="ARBA" id="ARBA00022801"/>
    </source>
</evidence>
<feature type="domain" description="Nudix hydrolase" evidence="8">
    <location>
        <begin position="51"/>
        <end position="187"/>
    </location>
</feature>
<dbReference type="STRING" id="370622.LA66_08540"/>
<dbReference type="PANTHER" id="PTHR12992">
    <property type="entry name" value="NUDIX HYDROLASE"/>
    <property type="match status" value="1"/>
</dbReference>
<dbReference type="PROSITE" id="PS01293">
    <property type="entry name" value="NUDIX_COA"/>
    <property type="match status" value="1"/>
</dbReference>
<evidence type="ECO:0000256" key="3">
    <source>
        <dbReference type="ARBA" id="ARBA00006506"/>
    </source>
</evidence>
<comment type="caution">
    <text evidence="9">The sequence shown here is derived from an EMBL/GenBank/DDBJ whole genome shotgun (WGS) entry which is preliminary data.</text>
</comment>
<keyword evidence="6" id="KW-0460">Magnesium</keyword>
<dbReference type="InterPro" id="IPR015797">
    <property type="entry name" value="NUDIX_hydrolase-like_dom_sf"/>
</dbReference>
<dbReference type="Proteomes" id="UP000030826">
    <property type="component" value="Unassembled WGS sequence"/>
</dbReference>
<keyword evidence="5" id="KW-0378">Hydrolase</keyword>
<comment type="cofactor">
    <cofactor evidence="2">
        <name>Mg(2+)</name>
        <dbReference type="ChEBI" id="CHEBI:18420"/>
    </cofactor>
</comment>